<dbReference type="STRING" id="650891.SAMN05216203_0330"/>
<dbReference type="EMBL" id="FOYW01000001">
    <property type="protein sequence ID" value="SFR43932.1"/>
    <property type="molecule type" value="Genomic_DNA"/>
</dbReference>
<keyword evidence="4" id="KW-1185">Reference proteome</keyword>
<accession>A0A1I6GNX0</accession>
<dbReference type="AlphaFoldDB" id="A0A1I6GNX0"/>
<keyword evidence="1" id="KW-0812">Transmembrane</keyword>
<sequence>MEYIIPGLVLILIVMADFVRTTLTTKGEGPLSSVVSGVLRNLAKLSIRMGHRPSEVLGAICVISIGSVWLAGLWVGWVLVFMGIPDAIAHSGSKVGIGIYDIVYFVGFNLSSLGIGDLAPRNPMAQMATVLTSFSGLLVITLIVTYAISVVGAVVARRVLAFKLYLVGGHKGEFLTEFPGEKEFAAWVGEISKELVSCTEQRLAYPVLDCFTSKDERFSLPVQLAALGIECYRKTRNAGATEPSAKELESLLSVLDRYTSLTGITDDDMSERLVKLSKL</sequence>
<evidence type="ECO:0000256" key="1">
    <source>
        <dbReference type="SAM" id="Phobius"/>
    </source>
</evidence>
<feature type="transmembrane region" description="Helical" evidence="1">
    <location>
        <begin position="56"/>
        <end position="83"/>
    </location>
</feature>
<reference evidence="3 4" key="1">
    <citation type="submission" date="2016-10" db="EMBL/GenBank/DDBJ databases">
        <authorList>
            <person name="de Groot N.N."/>
        </authorList>
    </citation>
    <scope>NUCLEOTIDE SEQUENCE [LARGE SCALE GENOMIC DNA]</scope>
    <source>
        <strain evidence="3 4">CGMCC 1.9167</strain>
    </source>
</reference>
<organism evidence="3 4">
    <name type="scientific">Marinobacter daqiaonensis</name>
    <dbReference type="NCBI Taxonomy" id="650891"/>
    <lineage>
        <taxon>Bacteria</taxon>
        <taxon>Pseudomonadati</taxon>
        <taxon>Pseudomonadota</taxon>
        <taxon>Gammaproteobacteria</taxon>
        <taxon>Pseudomonadales</taxon>
        <taxon>Marinobacteraceae</taxon>
        <taxon>Marinobacter</taxon>
    </lineage>
</organism>
<feature type="transmembrane region" description="Helical" evidence="1">
    <location>
        <begin position="95"/>
        <end position="115"/>
    </location>
</feature>
<evidence type="ECO:0000259" key="2">
    <source>
        <dbReference type="Pfam" id="PF07885"/>
    </source>
</evidence>
<dbReference type="InterPro" id="IPR013099">
    <property type="entry name" value="K_chnl_dom"/>
</dbReference>
<gene>
    <name evidence="3" type="ORF">SAMN05216203_0330</name>
</gene>
<keyword evidence="1" id="KW-0472">Membrane</keyword>
<protein>
    <submittedName>
        <fullName evidence="3">Ion channel</fullName>
    </submittedName>
</protein>
<name>A0A1I6GNX0_9GAMM</name>
<evidence type="ECO:0000313" key="4">
    <source>
        <dbReference type="Proteomes" id="UP000198644"/>
    </source>
</evidence>
<dbReference type="Proteomes" id="UP000198644">
    <property type="component" value="Unassembled WGS sequence"/>
</dbReference>
<feature type="transmembrane region" description="Helical" evidence="1">
    <location>
        <begin position="135"/>
        <end position="156"/>
    </location>
</feature>
<dbReference type="SUPFAM" id="SSF81324">
    <property type="entry name" value="Voltage-gated potassium channels"/>
    <property type="match status" value="1"/>
</dbReference>
<dbReference type="Pfam" id="PF07885">
    <property type="entry name" value="Ion_trans_2"/>
    <property type="match status" value="1"/>
</dbReference>
<keyword evidence="1" id="KW-1133">Transmembrane helix</keyword>
<proteinExistence type="predicted"/>
<feature type="domain" description="Potassium channel" evidence="2">
    <location>
        <begin position="77"/>
        <end position="151"/>
    </location>
</feature>
<dbReference type="OrthoDB" id="3422146at2"/>
<dbReference type="Gene3D" id="1.10.287.70">
    <property type="match status" value="1"/>
</dbReference>
<dbReference type="RefSeq" id="WP_092008559.1">
    <property type="nucleotide sequence ID" value="NZ_FOYW01000001.1"/>
</dbReference>
<evidence type="ECO:0000313" key="3">
    <source>
        <dbReference type="EMBL" id="SFR43932.1"/>
    </source>
</evidence>